<reference evidence="7 8" key="1">
    <citation type="submission" date="2020-02" db="EMBL/GenBank/DDBJ databases">
        <title>Genome sequence of the type strain DSM 27180 of Arthrobacter silviterrae.</title>
        <authorList>
            <person name="Gao J."/>
            <person name="Sun J."/>
        </authorList>
    </citation>
    <scope>NUCLEOTIDE SEQUENCE [LARGE SCALE GENOMIC DNA]</scope>
    <source>
        <strain evidence="7 8">DSM 27180</strain>
    </source>
</reference>
<accession>A0ABX0D723</accession>
<dbReference type="InterPro" id="IPR036821">
    <property type="entry name" value="Peptide_deformylase_sf"/>
</dbReference>
<keyword evidence="2 6" id="KW-0479">Metal-binding</keyword>
<comment type="function">
    <text evidence="6">Removes the formyl group from the N-terminal Met of newly synthesized proteins. Requires at least a dipeptide for an efficient rate of reaction. N-terminal L-methionine is a prerequisite for activity but the enzyme has broad specificity at other positions.</text>
</comment>
<dbReference type="EC" id="3.5.1.88" evidence="6"/>
<evidence type="ECO:0000313" key="7">
    <source>
        <dbReference type="EMBL" id="NGN82679.1"/>
    </source>
</evidence>
<keyword evidence="8" id="KW-1185">Reference proteome</keyword>
<comment type="cofactor">
    <cofactor evidence="6">
        <name>Fe(2+)</name>
        <dbReference type="ChEBI" id="CHEBI:29033"/>
    </cofactor>
    <text evidence="6">Binds 1 Fe(2+) ion.</text>
</comment>
<dbReference type="Gene3D" id="3.90.45.10">
    <property type="entry name" value="Peptide deformylase"/>
    <property type="match status" value="1"/>
</dbReference>
<dbReference type="HAMAP" id="MF_00163">
    <property type="entry name" value="Pep_deformylase"/>
    <property type="match status" value="1"/>
</dbReference>
<feature type="active site" evidence="6">
    <location>
        <position position="191"/>
    </location>
</feature>
<feature type="binding site" evidence="6">
    <location>
        <position position="190"/>
    </location>
    <ligand>
        <name>Fe cation</name>
        <dbReference type="ChEBI" id="CHEBI:24875"/>
    </ligand>
</feature>
<feature type="binding site" evidence="6">
    <location>
        <position position="148"/>
    </location>
    <ligand>
        <name>Fe cation</name>
        <dbReference type="ChEBI" id="CHEBI:24875"/>
    </ligand>
</feature>
<dbReference type="InterPro" id="IPR023635">
    <property type="entry name" value="Peptide_deformylase"/>
</dbReference>
<dbReference type="PANTHER" id="PTHR10458:SF2">
    <property type="entry name" value="PEPTIDE DEFORMYLASE, MITOCHONDRIAL"/>
    <property type="match status" value="1"/>
</dbReference>
<dbReference type="Pfam" id="PF01327">
    <property type="entry name" value="Pep_deformylase"/>
    <property type="match status" value="1"/>
</dbReference>
<dbReference type="NCBIfam" id="NF001159">
    <property type="entry name" value="PRK00150.1-3"/>
    <property type="match status" value="1"/>
</dbReference>
<sequence>MNGRAAHTPGCSRGLPVGSPAAGKVLFTDTHVREMVAAVLESESLPPIVQAGHPVLRAQAVPFTGQIVDADLARLIELMRATMHAAPGVGLAAPQIGIPLQLAVLEDLYDVPAENAAARSREPMEFFAILNPHYTPVGAETASHYEGCLSVRGWQAVVDRAATIDLAFDDETGSARTRRLGGWQARIAQHETDHLSGTVYLDKAHTRSLASDAEYAAYWARPGIAEAQAVLNF</sequence>
<organism evidence="7 8">
    <name type="scientific">Arthrobacter silviterrae</name>
    <dbReference type="NCBI Taxonomy" id="2026658"/>
    <lineage>
        <taxon>Bacteria</taxon>
        <taxon>Bacillati</taxon>
        <taxon>Actinomycetota</taxon>
        <taxon>Actinomycetes</taxon>
        <taxon>Micrococcales</taxon>
        <taxon>Micrococcaceae</taxon>
        <taxon>Arthrobacter</taxon>
    </lineage>
</organism>
<dbReference type="PRINTS" id="PR01576">
    <property type="entry name" value="PDEFORMYLASE"/>
</dbReference>
<evidence type="ECO:0000256" key="2">
    <source>
        <dbReference type="ARBA" id="ARBA00022723"/>
    </source>
</evidence>
<evidence type="ECO:0000256" key="6">
    <source>
        <dbReference type="HAMAP-Rule" id="MF_00163"/>
    </source>
</evidence>
<dbReference type="EMBL" id="JAAKZI010000004">
    <property type="protein sequence ID" value="NGN82679.1"/>
    <property type="molecule type" value="Genomic_DNA"/>
</dbReference>
<gene>
    <name evidence="6" type="primary">def</name>
    <name evidence="7" type="ORF">G6N77_04260</name>
</gene>
<evidence type="ECO:0000256" key="3">
    <source>
        <dbReference type="ARBA" id="ARBA00022801"/>
    </source>
</evidence>
<evidence type="ECO:0000256" key="4">
    <source>
        <dbReference type="ARBA" id="ARBA00022917"/>
    </source>
</evidence>
<dbReference type="PANTHER" id="PTHR10458">
    <property type="entry name" value="PEPTIDE DEFORMYLASE"/>
    <property type="match status" value="1"/>
</dbReference>
<comment type="caution">
    <text evidence="7">The sequence shown here is derived from an EMBL/GenBank/DDBJ whole genome shotgun (WGS) entry which is preliminary data.</text>
</comment>
<dbReference type="SUPFAM" id="SSF56420">
    <property type="entry name" value="Peptide deformylase"/>
    <property type="match status" value="1"/>
</dbReference>
<keyword evidence="4 6" id="KW-0648">Protein biosynthesis</keyword>
<keyword evidence="3 6" id="KW-0378">Hydrolase</keyword>
<name>A0ABX0D723_9MICC</name>
<evidence type="ECO:0000256" key="1">
    <source>
        <dbReference type="ARBA" id="ARBA00010759"/>
    </source>
</evidence>
<evidence type="ECO:0000256" key="5">
    <source>
        <dbReference type="ARBA" id="ARBA00023004"/>
    </source>
</evidence>
<feature type="binding site" evidence="6">
    <location>
        <position position="194"/>
    </location>
    <ligand>
        <name>Fe cation</name>
        <dbReference type="ChEBI" id="CHEBI:24875"/>
    </ligand>
</feature>
<dbReference type="CDD" id="cd00487">
    <property type="entry name" value="Pep_deformylase"/>
    <property type="match status" value="1"/>
</dbReference>
<protein>
    <recommendedName>
        <fullName evidence="6">Peptide deformylase</fullName>
        <shortName evidence="6">PDF</shortName>
        <ecNumber evidence="6">3.5.1.88</ecNumber>
    </recommendedName>
    <alternativeName>
        <fullName evidence="6">Polypeptide deformylase</fullName>
    </alternativeName>
</protein>
<keyword evidence="5 6" id="KW-0408">Iron</keyword>
<proteinExistence type="inferred from homology"/>
<dbReference type="Proteomes" id="UP000479226">
    <property type="component" value="Unassembled WGS sequence"/>
</dbReference>
<evidence type="ECO:0000313" key="8">
    <source>
        <dbReference type="Proteomes" id="UP000479226"/>
    </source>
</evidence>
<comment type="similarity">
    <text evidence="1 6">Belongs to the polypeptide deformylase family.</text>
</comment>
<comment type="catalytic activity">
    <reaction evidence="6">
        <text>N-terminal N-formyl-L-methionyl-[peptide] + H2O = N-terminal L-methionyl-[peptide] + formate</text>
        <dbReference type="Rhea" id="RHEA:24420"/>
        <dbReference type="Rhea" id="RHEA-COMP:10639"/>
        <dbReference type="Rhea" id="RHEA-COMP:10640"/>
        <dbReference type="ChEBI" id="CHEBI:15377"/>
        <dbReference type="ChEBI" id="CHEBI:15740"/>
        <dbReference type="ChEBI" id="CHEBI:49298"/>
        <dbReference type="ChEBI" id="CHEBI:64731"/>
        <dbReference type="EC" id="3.5.1.88"/>
    </reaction>
</comment>